<accession>A0A2D0NJN3</accession>
<keyword evidence="6" id="KW-1185">Reference proteome</keyword>
<feature type="domain" description="HTH marR-type" evidence="4">
    <location>
        <begin position="11"/>
        <end position="141"/>
    </location>
</feature>
<dbReference type="EMBL" id="PDUD01000001">
    <property type="protein sequence ID" value="PHN08576.1"/>
    <property type="molecule type" value="Genomic_DNA"/>
</dbReference>
<keyword evidence="1" id="KW-0805">Transcription regulation</keyword>
<gene>
    <name evidence="5" type="ORF">CRP01_01300</name>
</gene>
<reference evidence="5 6" key="1">
    <citation type="submission" date="2017-10" db="EMBL/GenBank/DDBJ databases">
        <title>The draft genome sequence of Lewinella nigricans NBRC 102662.</title>
        <authorList>
            <person name="Wang K."/>
        </authorList>
    </citation>
    <scope>NUCLEOTIDE SEQUENCE [LARGE SCALE GENOMIC DNA]</scope>
    <source>
        <strain evidence="5 6">NBRC 102662</strain>
    </source>
</reference>
<dbReference type="InterPro" id="IPR000835">
    <property type="entry name" value="HTH_MarR-typ"/>
</dbReference>
<keyword evidence="3" id="KW-0804">Transcription</keyword>
<evidence type="ECO:0000313" key="5">
    <source>
        <dbReference type="EMBL" id="PHN08576.1"/>
    </source>
</evidence>
<dbReference type="InterPro" id="IPR036388">
    <property type="entry name" value="WH-like_DNA-bd_sf"/>
</dbReference>
<proteinExistence type="predicted"/>
<dbReference type="Proteomes" id="UP000223913">
    <property type="component" value="Unassembled WGS sequence"/>
</dbReference>
<protein>
    <submittedName>
        <fullName evidence="5">MarR family transcriptional regulator</fullName>
    </submittedName>
</protein>
<organism evidence="5 6">
    <name type="scientific">Flavilitoribacter nigricans (strain ATCC 23147 / DSM 23189 / NBRC 102662 / NCIMB 1420 / SS-2)</name>
    <name type="common">Lewinella nigricans</name>
    <dbReference type="NCBI Taxonomy" id="1122177"/>
    <lineage>
        <taxon>Bacteria</taxon>
        <taxon>Pseudomonadati</taxon>
        <taxon>Bacteroidota</taxon>
        <taxon>Saprospiria</taxon>
        <taxon>Saprospirales</taxon>
        <taxon>Lewinellaceae</taxon>
        <taxon>Flavilitoribacter</taxon>
    </lineage>
</organism>
<dbReference type="Gene3D" id="1.10.10.10">
    <property type="entry name" value="Winged helix-like DNA-binding domain superfamily/Winged helix DNA-binding domain"/>
    <property type="match status" value="1"/>
</dbReference>
<dbReference type="SUPFAM" id="SSF46785">
    <property type="entry name" value="Winged helix' DNA-binding domain"/>
    <property type="match status" value="1"/>
</dbReference>
<sequence>MLDEQGTKNFGAYLDRTLRQVRLDMGRRLKEQGVDITPEQWIILSGLYENDGQSQSELGDSSFKNAPTVSRIIDLLCKKGLTRRLPHAEDRRRHHIYLTDTGKKTVERALPAILASREKGWQGLDDSDYQTFLRIINRIFQNFSEQE</sequence>
<dbReference type="Pfam" id="PF01047">
    <property type="entry name" value="MarR"/>
    <property type="match status" value="1"/>
</dbReference>
<evidence type="ECO:0000256" key="1">
    <source>
        <dbReference type="ARBA" id="ARBA00023015"/>
    </source>
</evidence>
<dbReference type="AlphaFoldDB" id="A0A2D0NJN3"/>
<comment type="caution">
    <text evidence="5">The sequence shown here is derived from an EMBL/GenBank/DDBJ whole genome shotgun (WGS) entry which is preliminary data.</text>
</comment>
<dbReference type="InterPro" id="IPR036390">
    <property type="entry name" value="WH_DNA-bd_sf"/>
</dbReference>
<dbReference type="PANTHER" id="PTHR42756:SF1">
    <property type="entry name" value="TRANSCRIPTIONAL REPRESSOR OF EMRAB OPERON"/>
    <property type="match status" value="1"/>
</dbReference>
<evidence type="ECO:0000256" key="3">
    <source>
        <dbReference type="ARBA" id="ARBA00023163"/>
    </source>
</evidence>
<evidence type="ECO:0000313" key="6">
    <source>
        <dbReference type="Proteomes" id="UP000223913"/>
    </source>
</evidence>
<dbReference type="SMART" id="SM00347">
    <property type="entry name" value="HTH_MARR"/>
    <property type="match status" value="1"/>
</dbReference>
<name>A0A2D0NJN3_FLAN2</name>
<dbReference type="PROSITE" id="PS50995">
    <property type="entry name" value="HTH_MARR_2"/>
    <property type="match status" value="1"/>
</dbReference>
<dbReference type="PANTHER" id="PTHR42756">
    <property type="entry name" value="TRANSCRIPTIONAL REGULATOR, MARR"/>
    <property type="match status" value="1"/>
</dbReference>
<evidence type="ECO:0000259" key="4">
    <source>
        <dbReference type="PROSITE" id="PS50995"/>
    </source>
</evidence>
<dbReference type="GO" id="GO:0003677">
    <property type="term" value="F:DNA binding"/>
    <property type="evidence" value="ECO:0007669"/>
    <property type="project" value="UniProtKB-KW"/>
</dbReference>
<dbReference type="OrthoDB" id="5327581at2"/>
<evidence type="ECO:0000256" key="2">
    <source>
        <dbReference type="ARBA" id="ARBA00023125"/>
    </source>
</evidence>
<dbReference type="RefSeq" id="WP_099148166.1">
    <property type="nucleotide sequence ID" value="NZ_PDUD01000001.1"/>
</dbReference>
<dbReference type="GO" id="GO:0003700">
    <property type="term" value="F:DNA-binding transcription factor activity"/>
    <property type="evidence" value="ECO:0007669"/>
    <property type="project" value="InterPro"/>
</dbReference>
<dbReference type="PRINTS" id="PR00598">
    <property type="entry name" value="HTHMARR"/>
</dbReference>
<keyword evidence="2" id="KW-0238">DNA-binding</keyword>